<keyword evidence="4" id="KW-1185">Reference proteome</keyword>
<feature type="domain" description="YMGG-like Gly-zipper" evidence="2">
    <location>
        <begin position="30"/>
        <end position="70"/>
    </location>
</feature>
<dbReference type="Pfam" id="PF13441">
    <property type="entry name" value="Gly-zipper_YMGG"/>
    <property type="match status" value="1"/>
</dbReference>
<dbReference type="EMBL" id="FZOS01000033">
    <property type="protein sequence ID" value="SNT03842.1"/>
    <property type="molecule type" value="Genomic_DNA"/>
</dbReference>
<organism evidence="3 4">
    <name type="scientific">Edaphosphingomonas laterariae</name>
    <dbReference type="NCBI Taxonomy" id="861865"/>
    <lineage>
        <taxon>Bacteria</taxon>
        <taxon>Pseudomonadati</taxon>
        <taxon>Pseudomonadota</taxon>
        <taxon>Alphaproteobacteria</taxon>
        <taxon>Sphingomonadales</taxon>
        <taxon>Rhizorhabdaceae</taxon>
        <taxon>Edaphosphingomonas</taxon>
    </lineage>
</organism>
<dbReference type="RefSeq" id="WP_089220965.1">
    <property type="nucleotide sequence ID" value="NZ_FZOS01000033.1"/>
</dbReference>
<evidence type="ECO:0000259" key="2">
    <source>
        <dbReference type="Pfam" id="PF13441"/>
    </source>
</evidence>
<feature type="signal peptide" evidence="1">
    <location>
        <begin position="1"/>
        <end position="23"/>
    </location>
</feature>
<evidence type="ECO:0000313" key="3">
    <source>
        <dbReference type="EMBL" id="SNT03842.1"/>
    </source>
</evidence>
<name>A0A239JE16_9SPHN</name>
<reference evidence="4" key="1">
    <citation type="submission" date="2017-06" db="EMBL/GenBank/DDBJ databases">
        <authorList>
            <person name="Varghese N."/>
            <person name="Submissions S."/>
        </authorList>
    </citation>
    <scope>NUCLEOTIDE SEQUENCE [LARGE SCALE GENOMIC DNA]</scope>
    <source>
        <strain evidence="4">LNB2</strain>
    </source>
</reference>
<sequence>MRSFHLTAAGVAAALALAAPAHAGDGKDIAKGAVIGGAGGAVVGAVVPGLSTGEGALIGAAGGAVVGAVSKDRKYYTDRSGRKYYVDKHGRRVYKN</sequence>
<dbReference type="AlphaFoldDB" id="A0A239JE16"/>
<proteinExistence type="predicted"/>
<feature type="chain" id="PRO_5012037362" description="YMGG-like Gly-zipper domain-containing protein" evidence="1">
    <location>
        <begin position="24"/>
        <end position="96"/>
    </location>
</feature>
<dbReference type="Proteomes" id="UP000198281">
    <property type="component" value="Unassembled WGS sequence"/>
</dbReference>
<accession>A0A239JE16</accession>
<keyword evidence="1" id="KW-0732">Signal</keyword>
<evidence type="ECO:0000313" key="4">
    <source>
        <dbReference type="Proteomes" id="UP000198281"/>
    </source>
</evidence>
<dbReference type="InterPro" id="IPR027367">
    <property type="entry name" value="Gly-zipper_YMGG"/>
</dbReference>
<gene>
    <name evidence="3" type="ORF">SAMN06295912_13323</name>
</gene>
<protein>
    <recommendedName>
        <fullName evidence="2">YMGG-like Gly-zipper domain-containing protein</fullName>
    </recommendedName>
</protein>
<evidence type="ECO:0000256" key="1">
    <source>
        <dbReference type="SAM" id="SignalP"/>
    </source>
</evidence>